<evidence type="ECO:0000313" key="3">
    <source>
        <dbReference type="Proteomes" id="UP000268162"/>
    </source>
</evidence>
<feature type="compositionally biased region" description="Low complexity" evidence="1">
    <location>
        <begin position="75"/>
        <end position="99"/>
    </location>
</feature>
<feature type="compositionally biased region" description="Basic and acidic residues" evidence="1">
    <location>
        <begin position="1025"/>
        <end position="1041"/>
    </location>
</feature>
<feature type="compositionally biased region" description="Polar residues" evidence="1">
    <location>
        <begin position="828"/>
        <end position="837"/>
    </location>
</feature>
<keyword evidence="3" id="KW-1185">Reference proteome</keyword>
<dbReference type="EMBL" id="ML002606">
    <property type="protein sequence ID" value="RKP36720.1"/>
    <property type="molecule type" value="Genomic_DNA"/>
</dbReference>
<feature type="compositionally biased region" description="Basic residues" evidence="1">
    <location>
        <begin position="39"/>
        <end position="69"/>
    </location>
</feature>
<dbReference type="Proteomes" id="UP000268162">
    <property type="component" value="Unassembled WGS sequence"/>
</dbReference>
<reference evidence="3" key="1">
    <citation type="journal article" date="2018" name="Nat. Microbiol.">
        <title>Leveraging single-cell genomics to expand the fungal tree of life.</title>
        <authorList>
            <person name="Ahrendt S.R."/>
            <person name="Quandt C.A."/>
            <person name="Ciobanu D."/>
            <person name="Clum A."/>
            <person name="Salamov A."/>
            <person name="Andreopoulos B."/>
            <person name="Cheng J.F."/>
            <person name="Woyke T."/>
            <person name="Pelin A."/>
            <person name="Henrissat B."/>
            <person name="Reynolds N.K."/>
            <person name="Benny G.L."/>
            <person name="Smith M.E."/>
            <person name="James T.Y."/>
            <person name="Grigoriev I.V."/>
        </authorList>
    </citation>
    <scope>NUCLEOTIDE SEQUENCE [LARGE SCALE GENOMIC DNA]</scope>
    <source>
        <strain evidence="3">RSA 468</strain>
    </source>
</reference>
<feature type="region of interest" description="Disordered" evidence="1">
    <location>
        <begin position="953"/>
        <end position="1071"/>
    </location>
</feature>
<feature type="compositionally biased region" description="Polar residues" evidence="1">
    <location>
        <begin position="709"/>
        <end position="721"/>
    </location>
</feature>
<feature type="compositionally biased region" description="Low complexity" evidence="1">
    <location>
        <begin position="955"/>
        <end position="973"/>
    </location>
</feature>
<evidence type="ECO:0000256" key="1">
    <source>
        <dbReference type="SAM" id="MobiDB-lite"/>
    </source>
</evidence>
<feature type="compositionally biased region" description="Basic residues" evidence="1">
    <location>
        <begin position="648"/>
        <end position="672"/>
    </location>
</feature>
<feature type="region of interest" description="Disordered" evidence="1">
    <location>
        <begin position="768"/>
        <end position="808"/>
    </location>
</feature>
<feature type="compositionally biased region" description="Basic residues" evidence="1">
    <location>
        <begin position="519"/>
        <end position="537"/>
    </location>
</feature>
<feature type="compositionally biased region" description="Polar residues" evidence="1">
    <location>
        <begin position="334"/>
        <end position="351"/>
    </location>
</feature>
<feature type="compositionally biased region" description="Low complexity" evidence="1">
    <location>
        <begin position="440"/>
        <end position="464"/>
    </location>
</feature>
<feature type="region of interest" description="Disordered" evidence="1">
    <location>
        <begin position="313"/>
        <end position="351"/>
    </location>
</feature>
<accession>A0A4P9ZVQ5</accession>
<feature type="region of interest" description="Disordered" evidence="1">
    <location>
        <begin position="828"/>
        <end position="852"/>
    </location>
</feature>
<feature type="compositionally biased region" description="Basic residues" evidence="1">
    <location>
        <begin position="583"/>
        <end position="592"/>
    </location>
</feature>
<protein>
    <submittedName>
        <fullName evidence="2">Uncharacterized protein</fullName>
    </submittedName>
</protein>
<feature type="region of interest" description="Disordered" evidence="1">
    <location>
        <begin position="15"/>
        <end position="186"/>
    </location>
</feature>
<feature type="compositionally biased region" description="Low complexity" evidence="1">
    <location>
        <begin position="114"/>
        <end position="123"/>
    </location>
</feature>
<feature type="compositionally biased region" description="Polar residues" evidence="1">
    <location>
        <begin position="15"/>
        <end position="27"/>
    </location>
</feature>
<feature type="compositionally biased region" description="Pro residues" evidence="1">
    <location>
        <begin position="673"/>
        <end position="682"/>
    </location>
</feature>
<feature type="compositionally biased region" description="Low complexity" evidence="1">
    <location>
        <begin position="372"/>
        <end position="391"/>
    </location>
</feature>
<name>A0A4P9ZVQ5_9FUNG</name>
<dbReference type="AlphaFoldDB" id="A0A4P9ZVQ5"/>
<feature type="compositionally biased region" description="Basic and acidic residues" evidence="1">
    <location>
        <begin position="778"/>
        <end position="788"/>
    </location>
</feature>
<sequence>MSHSPQVSLRLSISGPMSLSASASPKTYSRPLQELPFPKHPRNHIQPHHHHQKHHPLQNHQYRHFRHSPYQHQRSVSSSPRLQTSSRSSPPPSVSSSSTHIGHRSYPADKNGISGSSSPTNTSPTPPPTTATEPGRMDPFGLPPNQVGVQDSDVDRVGLPPAAHGGSNGSDYRSAPSVPGTSTSTITPAASVNTLAHPTAALVSAAHQHPYTTHHPKQPPPVIERARASRSPNWTYKEKEVLLRCVHFYMPQITNQDHHWKLIAQEVSQVCQRNWETAQVKQQLRDLRKKYNRKSALGCKTQPSSQSIMAAGLTGEEHPSGHPGSSCDRGDSEPPQTQSAPGGGNHPTSSNFEFTFLIQKILERENELEASSKLPSSVSASAMSSTSASSSTPLGPLERTLDFRNGTGRATPPGANYRINETATVSTTITASNTPLHGGPSTTERTTSVSSTSPPAPASQTTGPHIGRMDMGDAGSAHTGPVSQANPSLPLHQIPRERTDRPPLQLPLPMGGGPVRTDHRSRPHHYSNSHPHTHPYQRHPSQAGYPAASPGPYRAPNGRLVGGNDGKGPAPPGLDSERPHNNNNHHHRHLGRSQHQPYYYTPYPPPPSLRERQSKPDSISPLDLYHRSPSSAWPPGRSDGSPSEPPHHHYRQQHQHHQQQQHRHHPYPHRPRPSQPVGPPPSSSSHPGENQRPFTPPPQRHYRPRHTSYAGSVSPTQSTQVAAPLPPIQGNDSARVLPPIYPANYYCYNDPHSTPSSLTSARANALDAYEEGPPPVTMRRDVGKKETETEPQMEGEWEKEGGLNGENCETPLSYPPFNRPTPGYQLKPSTHPVTSRVHSGLPPVNSWSTTTPRTRSFSLSHLSDSGPDHGDPALGLLPAGQVVVEAGPDGGSVGPPSRQTTLNNTLGTIGQSVTILLNLQREARDHQNEQIALATAFRDQVLHLLQRLDHSLGDPTSAAPTAAIATAPNTPTGGDDDDDPTHRHGYNPPVGWQPENITGESASREGGIKLSNIAPGSIAMEPETAEQRKGMGEEGMVDHVDSPMTVDQPGVSKYENENHNETENEEEDEDE</sequence>
<evidence type="ECO:0000313" key="2">
    <source>
        <dbReference type="EMBL" id="RKP36720.1"/>
    </source>
</evidence>
<feature type="region of interest" description="Disordered" evidence="1">
    <location>
        <begin position="372"/>
        <end position="731"/>
    </location>
</feature>
<organism evidence="2 3">
    <name type="scientific">Dimargaris cristalligena</name>
    <dbReference type="NCBI Taxonomy" id="215637"/>
    <lineage>
        <taxon>Eukaryota</taxon>
        <taxon>Fungi</taxon>
        <taxon>Fungi incertae sedis</taxon>
        <taxon>Zoopagomycota</taxon>
        <taxon>Kickxellomycotina</taxon>
        <taxon>Dimargaritomycetes</taxon>
        <taxon>Dimargaritales</taxon>
        <taxon>Dimargaritaceae</taxon>
        <taxon>Dimargaris</taxon>
    </lineage>
</organism>
<proteinExistence type="predicted"/>
<gene>
    <name evidence="2" type="ORF">BJ085DRAFT_35353</name>
</gene>
<feature type="compositionally biased region" description="Polar residues" evidence="1">
    <location>
        <begin position="419"/>
        <end position="435"/>
    </location>
</feature>